<organism evidence="3 4">
    <name type="scientific">Intestinimonas massiliensis</name>
    <name type="common">ex Afouda et al. 2020</name>
    <dbReference type="NCBI Taxonomy" id="1673721"/>
    <lineage>
        <taxon>Bacteria</taxon>
        <taxon>Bacillati</taxon>
        <taxon>Bacillota</taxon>
        <taxon>Clostridia</taxon>
        <taxon>Eubacteriales</taxon>
        <taxon>Intestinimonas</taxon>
    </lineage>
</organism>
<evidence type="ECO:0000313" key="3">
    <source>
        <dbReference type="EMBL" id="MCQ4769056.1"/>
    </source>
</evidence>
<dbReference type="RefSeq" id="WP_256302917.1">
    <property type="nucleotide sequence ID" value="NZ_JANFYS010000001.1"/>
</dbReference>
<proteinExistence type="predicted"/>
<comment type="caution">
    <text evidence="3">The sequence shown here is derived from an EMBL/GenBank/DDBJ whole genome shotgun (WGS) entry which is preliminary data.</text>
</comment>
<name>A0AAW5JGA6_9FIRM</name>
<dbReference type="EMBL" id="JANFYS010000001">
    <property type="protein sequence ID" value="MCQ4769003.1"/>
    <property type="molecule type" value="Genomic_DNA"/>
</dbReference>
<evidence type="ECO:0000313" key="4">
    <source>
        <dbReference type="Proteomes" id="UP001204562"/>
    </source>
</evidence>
<reference evidence="3" key="1">
    <citation type="submission" date="2022-06" db="EMBL/GenBank/DDBJ databases">
        <title>Isolation of gut microbiota from human fecal samples.</title>
        <authorList>
            <person name="Pamer E.G."/>
            <person name="Barat B."/>
            <person name="Waligurski E."/>
            <person name="Medina S."/>
            <person name="Paddock L."/>
            <person name="Mostad J."/>
        </authorList>
    </citation>
    <scope>NUCLEOTIDE SEQUENCE</scope>
    <source>
        <strain evidence="3">DFI.9.91</strain>
    </source>
</reference>
<feature type="coiled-coil region" evidence="1">
    <location>
        <begin position="3"/>
        <end position="37"/>
    </location>
</feature>
<dbReference type="AlphaFoldDB" id="A0AAW5JGA6"/>
<dbReference type="Proteomes" id="UP001204562">
    <property type="component" value="Unassembled WGS sequence"/>
</dbReference>
<accession>A0AAW5JGA6</accession>
<evidence type="ECO:0000313" key="2">
    <source>
        <dbReference type="EMBL" id="MCQ4769003.1"/>
    </source>
</evidence>
<protein>
    <submittedName>
        <fullName evidence="3">Uncharacterized protein</fullName>
    </submittedName>
</protein>
<dbReference type="EMBL" id="JANFYS010000001">
    <property type="protein sequence ID" value="MCQ4769056.1"/>
    <property type="molecule type" value="Genomic_DNA"/>
</dbReference>
<sequence>MKGERNVDKLRRLQKEMEALEERRKAAVEEIRRVRQELHRKDDVINALCLEHGAIMAAVALKHGTQVGPGVHELVYAKLDPRTCEERYRFQILKEGEENYILRVEEIKAQGEG</sequence>
<keyword evidence="1" id="KW-0175">Coiled coil</keyword>
<evidence type="ECO:0000256" key="1">
    <source>
        <dbReference type="SAM" id="Coils"/>
    </source>
</evidence>
<gene>
    <name evidence="2" type="ORF">NE579_00800</name>
    <name evidence="3" type="ORF">NE579_01075</name>
</gene>